<dbReference type="InterPro" id="IPR036412">
    <property type="entry name" value="HAD-like_sf"/>
</dbReference>
<dbReference type="OrthoDB" id="9792518at2"/>
<accession>A0A401ZUV0</accession>
<dbReference type="PANTHER" id="PTHR43434:SF20">
    <property type="entry name" value="5'-NUCLEOTIDASE"/>
    <property type="match status" value="1"/>
</dbReference>
<dbReference type="SFLD" id="SFLDS00003">
    <property type="entry name" value="Haloacid_Dehalogenase"/>
    <property type="match status" value="1"/>
</dbReference>
<reference evidence="2" key="1">
    <citation type="submission" date="2018-12" db="EMBL/GenBank/DDBJ databases">
        <title>Tengunoibacter tsumagoiensis gen. nov., sp. nov., Dictyobacter kobayashii sp. nov., D. alpinus sp. nov., and D. joshuensis sp. nov. and description of Dictyobacteraceae fam. nov. within the order Ktedonobacterales isolated from Tengu-no-mugimeshi.</title>
        <authorList>
            <person name="Wang C.M."/>
            <person name="Zheng Y."/>
            <person name="Sakai Y."/>
            <person name="Toyoda A."/>
            <person name="Minakuchi Y."/>
            <person name="Abe K."/>
            <person name="Yokota A."/>
            <person name="Yabe S."/>
        </authorList>
    </citation>
    <scope>NUCLEOTIDE SEQUENCE [LARGE SCALE GENOMIC DNA]</scope>
    <source>
        <strain evidence="2">Uno3</strain>
    </source>
</reference>
<dbReference type="SFLD" id="SFLDG01129">
    <property type="entry name" value="C1.5:_HAD__Beta-PGM__Phosphata"/>
    <property type="match status" value="1"/>
</dbReference>
<evidence type="ECO:0000313" key="2">
    <source>
        <dbReference type="Proteomes" id="UP000287352"/>
    </source>
</evidence>
<comment type="caution">
    <text evidence="1">The sequence shown here is derived from an EMBL/GenBank/DDBJ whole genome shotgun (WGS) entry which is preliminary data.</text>
</comment>
<dbReference type="InterPro" id="IPR041492">
    <property type="entry name" value="HAD_2"/>
</dbReference>
<dbReference type="CDD" id="cd04302">
    <property type="entry name" value="HAD_5NT"/>
    <property type="match status" value="1"/>
</dbReference>
<dbReference type="InterPro" id="IPR023198">
    <property type="entry name" value="PGP-like_dom2"/>
</dbReference>
<dbReference type="SUPFAM" id="SSF56784">
    <property type="entry name" value="HAD-like"/>
    <property type="match status" value="1"/>
</dbReference>
<organism evidence="1 2">
    <name type="scientific">Tengunoibacter tsumagoiensis</name>
    <dbReference type="NCBI Taxonomy" id="2014871"/>
    <lineage>
        <taxon>Bacteria</taxon>
        <taxon>Bacillati</taxon>
        <taxon>Chloroflexota</taxon>
        <taxon>Ktedonobacteria</taxon>
        <taxon>Ktedonobacterales</taxon>
        <taxon>Dictyobacteraceae</taxon>
        <taxon>Tengunoibacter</taxon>
    </lineage>
</organism>
<dbReference type="Proteomes" id="UP000287352">
    <property type="component" value="Unassembled WGS sequence"/>
</dbReference>
<dbReference type="RefSeq" id="WP_126578273.1">
    <property type="nucleotide sequence ID" value="NZ_BIFR01000001.1"/>
</dbReference>
<dbReference type="EMBL" id="BIFR01000001">
    <property type="protein sequence ID" value="GCE10689.1"/>
    <property type="molecule type" value="Genomic_DNA"/>
</dbReference>
<dbReference type="Gene3D" id="3.40.50.1000">
    <property type="entry name" value="HAD superfamily/HAD-like"/>
    <property type="match status" value="1"/>
</dbReference>
<dbReference type="GO" id="GO:0005829">
    <property type="term" value="C:cytosol"/>
    <property type="evidence" value="ECO:0007669"/>
    <property type="project" value="TreeGrafter"/>
</dbReference>
<gene>
    <name evidence="1" type="ORF">KTT_05480</name>
</gene>
<dbReference type="Gene3D" id="1.10.150.240">
    <property type="entry name" value="Putative phosphatase, domain 2"/>
    <property type="match status" value="1"/>
</dbReference>
<dbReference type="InterPro" id="IPR023214">
    <property type="entry name" value="HAD_sf"/>
</dbReference>
<dbReference type="AlphaFoldDB" id="A0A401ZUV0"/>
<evidence type="ECO:0000313" key="1">
    <source>
        <dbReference type="EMBL" id="GCE10689.1"/>
    </source>
</evidence>
<protein>
    <submittedName>
        <fullName evidence="1">Phosphoglycolate phosphatase</fullName>
    </submittedName>
</protein>
<proteinExistence type="predicted"/>
<name>A0A401ZUV0_9CHLR</name>
<dbReference type="Pfam" id="PF13419">
    <property type="entry name" value="HAD_2"/>
    <property type="match status" value="1"/>
</dbReference>
<dbReference type="GO" id="GO:0004713">
    <property type="term" value="F:protein tyrosine kinase activity"/>
    <property type="evidence" value="ECO:0007669"/>
    <property type="project" value="TreeGrafter"/>
</dbReference>
<keyword evidence="2" id="KW-1185">Reference proteome</keyword>
<dbReference type="PANTHER" id="PTHR43434">
    <property type="entry name" value="PHOSPHOGLYCOLATE PHOSPHATASE"/>
    <property type="match status" value="1"/>
</dbReference>
<sequence length="231" mass="25202">MNALSVVPSNYQTILFDLDGTLTDPKSGITRSVQYALAKMGIIEPDLEALVPFIGPPLTESLKLFYHMTDEQAELGVTYYREYFADRGIFDNAVFPGIPTLLQALKDEGKLLLVATSKPTPFAEQILTHFDLDQYFTHVVGSNMDGTRVDKTEVIAHALSLISDDTDEPIVMIGDRKHDIIGAHGNLIDSIAILHGYGPLEELQAANPTHIVTDVEALSNLLLAPGKVALS</sequence>
<dbReference type="InterPro" id="IPR050155">
    <property type="entry name" value="HAD-like_hydrolase_sf"/>
</dbReference>